<dbReference type="GeneID" id="77931456"/>
<name>A0A5J6D765_9CAUD</name>
<dbReference type="EMBL" id="MN204493">
    <property type="protein sequence ID" value="QEQ93680.1"/>
    <property type="molecule type" value="Genomic_DNA"/>
</dbReference>
<sequence length="39" mass="3865">MTAQAGLSCVSAGSGYPAYQVCGSGAQTGSQSRRVLLDS</sequence>
<proteinExistence type="predicted"/>
<dbReference type="RefSeq" id="YP_010655593.1">
    <property type="nucleotide sequence ID" value="NC_070829.1"/>
</dbReference>
<protein>
    <submittedName>
        <fullName evidence="1">Uncharacterized protein</fullName>
    </submittedName>
</protein>
<dbReference type="KEGG" id="vg:77931456"/>
<evidence type="ECO:0000313" key="1">
    <source>
        <dbReference type="EMBL" id="QEQ93680.1"/>
    </source>
</evidence>
<accession>A0A5J6D765</accession>
<organism evidence="1 2">
    <name type="scientific">Streptomyces phage Zuko</name>
    <dbReference type="NCBI Taxonomy" id="2601695"/>
    <lineage>
        <taxon>Viruses</taxon>
        <taxon>Duplodnaviria</taxon>
        <taxon>Heunggongvirae</taxon>
        <taxon>Uroviricota</taxon>
        <taxon>Caudoviricetes</taxon>
        <taxon>Zukovirus</taxon>
        <taxon>Zukovirus zuko</taxon>
    </lineage>
</organism>
<dbReference type="Proteomes" id="UP000327392">
    <property type="component" value="Segment"/>
</dbReference>
<reference evidence="1 2" key="1">
    <citation type="submission" date="2019-07" db="EMBL/GenBank/DDBJ databases">
        <authorList>
            <person name="Mandava P."/>
            <person name="Ferry J.C."/>
            <person name="Fallon S.M."/>
            <person name="Hajdenberg M."/>
            <person name="Sharma E."/>
            <person name="Shaffer C.D."/>
            <person name="Weston-Hafer K.A."/>
            <person name="Garlena R.A."/>
            <person name="Russell D.A."/>
            <person name="Pope W.H."/>
            <person name="Jacobs-Sera D."/>
            <person name="Hatfull G.F."/>
        </authorList>
    </citation>
    <scope>NUCLEOTIDE SEQUENCE [LARGE SCALE GENOMIC DNA]</scope>
</reference>
<keyword evidence="2" id="KW-1185">Reference proteome</keyword>
<evidence type="ECO:0000313" key="2">
    <source>
        <dbReference type="Proteomes" id="UP000327392"/>
    </source>
</evidence>
<gene>
    <name evidence="1" type="primary">102</name>
    <name evidence="1" type="ORF">SEA_ZUKO_102</name>
</gene>